<organism evidence="1">
    <name type="scientific">Arundo donax</name>
    <name type="common">Giant reed</name>
    <name type="synonym">Donax arundinaceus</name>
    <dbReference type="NCBI Taxonomy" id="35708"/>
    <lineage>
        <taxon>Eukaryota</taxon>
        <taxon>Viridiplantae</taxon>
        <taxon>Streptophyta</taxon>
        <taxon>Embryophyta</taxon>
        <taxon>Tracheophyta</taxon>
        <taxon>Spermatophyta</taxon>
        <taxon>Magnoliopsida</taxon>
        <taxon>Liliopsida</taxon>
        <taxon>Poales</taxon>
        <taxon>Poaceae</taxon>
        <taxon>PACMAD clade</taxon>
        <taxon>Arundinoideae</taxon>
        <taxon>Arundineae</taxon>
        <taxon>Arundo</taxon>
    </lineage>
</organism>
<name>A0A0A9DW22_ARUDO</name>
<sequence length="110" mass="12683">MSMLNCLHLLFSLDYHNGTFFPNLGRRTPHHYSCNLCINECLCLPSLKEFCNRNDEVARLQRKQNSLKHQQANLVIAVGTTHQKTCQKVILSNGEINRRSSQENGDYSEF</sequence>
<accession>A0A0A9DW22</accession>
<proteinExistence type="predicted"/>
<dbReference type="AlphaFoldDB" id="A0A0A9DW22"/>
<reference evidence="1" key="2">
    <citation type="journal article" date="2015" name="Data Brief">
        <title>Shoot transcriptome of the giant reed, Arundo donax.</title>
        <authorList>
            <person name="Barrero R.A."/>
            <person name="Guerrero F.D."/>
            <person name="Moolhuijzen P."/>
            <person name="Goolsby J.A."/>
            <person name="Tidwell J."/>
            <person name="Bellgard S.E."/>
            <person name="Bellgard M.I."/>
        </authorList>
    </citation>
    <scope>NUCLEOTIDE SEQUENCE</scope>
    <source>
        <tissue evidence="1">Shoot tissue taken approximately 20 cm above the soil surface</tissue>
    </source>
</reference>
<evidence type="ECO:0000313" key="1">
    <source>
        <dbReference type="EMBL" id="JAD87962.1"/>
    </source>
</evidence>
<protein>
    <submittedName>
        <fullName evidence="1">Uncharacterized protein</fullName>
    </submittedName>
</protein>
<reference evidence="1" key="1">
    <citation type="submission" date="2014-09" db="EMBL/GenBank/DDBJ databases">
        <authorList>
            <person name="Magalhaes I.L.F."/>
            <person name="Oliveira U."/>
            <person name="Santos F.R."/>
            <person name="Vidigal T.H.D.A."/>
            <person name="Brescovit A.D."/>
            <person name="Santos A.J."/>
        </authorList>
    </citation>
    <scope>NUCLEOTIDE SEQUENCE</scope>
    <source>
        <tissue evidence="1">Shoot tissue taken approximately 20 cm above the soil surface</tissue>
    </source>
</reference>
<dbReference type="EMBL" id="GBRH01209933">
    <property type="protein sequence ID" value="JAD87962.1"/>
    <property type="molecule type" value="Transcribed_RNA"/>
</dbReference>